<protein>
    <recommendedName>
        <fullName evidence="5">Urease accessory protein UreE</fullName>
    </recommendedName>
</protein>
<reference evidence="7 8" key="1">
    <citation type="submission" date="2018-02" db="EMBL/GenBank/DDBJ databases">
        <title>Genome sequencing of Solimonas sp. HR-BB.</title>
        <authorList>
            <person name="Lee Y."/>
            <person name="Jeon C.O."/>
        </authorList>
    </citation>
    <scope>NUCLEOTIDE SEQUENCE [LARGE SCALE GENOMIC DNA]</scope>
    <source>
        <strain evidence="7 8">HR-BB</strain>
    </source>
</reference>
<gene>
    <name evidence="5" type="primary">ureE</name>
    <name evidence="7" type="ORF">C3942_00100</name>
</gene>
<comment type="subcellular location">
    <subcellularLocation>
        <location evidence="1 5">Cytoplasm</location>
    </subcellularLocation>
</comment>
<dbReference type="SMART" id="SM00988">
    <property type="entry name" value="UreE_N"/>
    <property type="match status" value="1"/>
</dbReference>
<feature type="domain" description="UreE urease accessory N-terminal" evidence="6">
    <location>
        <begin position="4"/>
        <end position="68"/>
    </location>
</feature>
<evidence type="ECO:0000256" key="4">
    <source>
        <dbReference type="ARBA" id="ARBA00023186"/>
    </source>
</evidence>
<dbReference type="Proteomes" id="UP000238220">
    <property type="component" value="Unassembled WGS sequence"/>
</dbReference>
<proteinExistence type="inferred from homology"/>
<dbReference type="AlphaFoldDB" id="A0A2S5TK20"/>
<dbReference type="HAMAP" id="MF_00822">
    <property type="entry name" value="UreE"/>
    <property type="match status" value="1"/>
</dbReference>
<evidence type="ECO:0000256" key="3">
    <source>
        <dbReference type="ARBA" id="ARBA00022596"/>
    </source>
</evidence>
<dbReference type="RefSeq" id="WP_104228306.1">
    <property type="nucleotide sequence ID" value="NZ_PSNW01000001.1"/>
</dbReference>
<dbReference type="InterPro" id="IPR036118">
    <property type="entry name" value="UreE_N_sf"/>
</dbReference>
<keyword evidence="3 5" id="KW-0533">Nickel</keyword>
<dbReference type="GO" id="GO:0019627">
    <property type="term" value="P:urea metabolic process"/>
    <property type="evidence" value="ECO:0007669"/>
    <property type="project" value="InterPro"/>
</dbReference>
<dbReference type="GO" id="GO:0051082">
    <property type="term" value="F:unfolded protein binding"/>
    <property type="evidence" value="ECO:0007669"/>
    <property type="project" value="UniProtKB-UniRule"/>
</dbReference>
<dbReference type="InterPro" id="IPR007864">
    <property type="entry name" value="UreE_C_dom"/>
</dbReference>
<dbReference type="GO" id="GO:0005737">
    <property type="term" value="C:cytoplasm"/>
    <property type="evidence" value="ECO:0007669"/>
    <property type="project" value="UniProtKB-SubCell"/>
</dbReference>
<evidence type="ECO:0000256" key="1">
    <source>
        <dbReference type="ARBA" id="ARBA00004496"/>
    </source>
</evidence>
<sequence length="185" mass="19969">MSALLKITERLPPPDAAGLREIVLSYAERARSRLRAVLEDGTEVGLFLPRGTQLRGGDGLRAETGEVIRVRAAVEPLYRVTAPPDAADPAFALLRAAYHLGNRHVPLALAPAELLLEPDPVLRDMLHGLGMRVSECLTAFEPEAGAYGGGHRHDHDEHAGSIGELLSQQAHARAAVDMASLQFHR</sequence>
<accession>A0A2S5TK20</accession>
<dbReference type="InterPro" id="IPR004029">
    <property type="entry name" value="UreE_N"/>
</dbReference>
<dbReference type="EMBL" id="PSNW01000001">
    <property type="protein sequence ID" value="PPE75340.1"/>
    <property type="molecule type" value="Genomic_DNA"/>
</dbReference>
<evidence type="ECO:0000313" key="7">
    <source>
        <dbReference type="EMBL" id="PPE75340.1"/>
    </source>
</evidence>
<comment type="caution">
    <text evidence="7">The sequence shown here is derived from an EMBL/GenBank/DDBJ whole genome shotgun (WGS) entry which is preliminary data.</text>
</comment>
<comment type="function">
    <text evidence="5">Involved in urease metallocenter assembly. Binds nickel. Probably functions as a nickel donor during metallocenter assembly.</text>
</comment>
<organism evidence="7 8">
    <name type="scientific">Solimonas fluminis</name>
    <dbReference type="NCBI Taxonomy" id="2086571"/>
    <lineage>
        <taxon>Bacteria</taxon>
        <taxon>Pseudomonadati</taxon>
        <taxon>Pseudomonadota</taxon>
        <taxon>Gammaproteobacteria</taxon>
        <taxon>Nevskiales</taxon>
        <taxon>Nevskiaceae</taxon>
        <taxon>Solimonas</taxon>
    </lineage>
</organism>
<dbReference type="Pfam" id="PF05194">
    <property type="entry name" value="UreE_C"/>
    <property type="match status" value="1"/>
</dbReference>
<dbReference type="Pfam" id="PF02814">
    <property type="entry name" value="UreE_N"/>
    <property type="match status" value="1"/>
</dbReference>
<dbReference type="OrthoDB" id="5421304at2"/>
<name>A0A2S5TK20_9GAMM</name>
<evidence type="ECO:0000256" key="5">
    <source>
        <dbReference type="HAMAP-Rule" id="MF_00822"/>
    </source>
</evidence>
<dbReference type="NCBIfam" id="NF009751">
    <property type="entry name" value="PRK13261.1-1"/>
    <property type="match status" value="1"/>
</dbReference>
<dbReference type="SUPFAM" id="SSF69287">
    <property type="entry name" value="Urease metallochaperone UreE, N-terminal domain"/>
    <property type="match status" value="1"/>
</dbReference>
<keyword evidence="8" id="KW-1185">Reference proteome</keyword>
<keyword evidence="2 5" id="KW-0963">Cytoplasm</keyword>
<dbReference type="GO" id="GO:0065003">
    <property type="term" value="P:protein-containing complex assembly"/>
    <property type="evidence" value="ECO:0007669"/>
    <property type="project" value="InterPro"/>
</dbReference>
<evidence type="ECO:0000259" key="6">
    <source>
        <dbReference type="SMART" id="SM00988"/>
    </source>
</evidence>
<evidence type="ECO:0000256" key="2">
    <source>
        <dbReference type="ARBA" id="ARBA00022490"/>
    </source>
</evidence>
<dbReference type="SUPFAM" id="SSF69737">
    <property type="entry name" value="Urease metallochaperone UreE, C-terminal domain"/>
    <property type="match status" value="1"/>
</dbReference>
<dbReference type="Gene3D" id="3.30.70.790">
    <property type="entry name" value="UreE, C-terminal domain"/>
    <property type="match status" value="1"/>
</dbReference>
<dbReference type="InterPro" id="IPR012406">
    <property type="entry name" value="UreE"/>
</dbReference>
<keyword evidence="4 5" id="KW-0143">Chaperone</keyword>
<dbReference type="Gene3D" id="2.60.260.20">
    <property type="entry name" value="Urease metallochaperone UreE, N-terminal domain"/>
    <property type="match status" value="1"/>
</dbReference>
<dbReference type="GO" id="GO:0016151">
    <property type="term" value="F:nickel cation binding"/>
    <property type="evidence" value="ECO:0007669"/>
    <property type="project" value="UniProtKB-UniRule"/>
</dbReference>
<evidence type="ECO:0000313" key="8">
    <source>
        <dbReference type="Proteomes" id="UP000238220"/>
    </source>
</evidence>
<comment type="similarity">
    <text evidence="5">Belongs to the UreE family.</text>
</comment>
<dbReference type="GO" id="GO:0006457">
    <property type="term" value="P:protein folding"/>
    <property type="evidence" value="ECO:0007669"/>
    <property type="project" value="InterPro"/>
</dbReference>